<name>A0A0K0FUR2_STRVS</name>
<protein>
    <recommendedName>
        <fullName evidence="6">Transcription initiation factor TFIID subunit 11</fullName>
    </recommendedName>
</protein>
<evidence type="ECO:0000259" key="8">
    <source>
        <dbReference type="Pfam" id="PF04719"/>
    </source>
</evidence>
<evidence type="ECO:0000256" key="2">
    <source>
        <dbReference type="ARBA" id="ARBA00009788"/>
    </source>
</evidence>
<accession>A0A0K0FUR2</accession>
<dbReference type="CDD" id="cd08048">
    <property type="entry name" value="HFD_TAF11"/>
    <property type="match status" value="1"/>
</dbReference>
<keyword evidence="9" id="KW-1185">Reference proteome</keyword>
<reference evidence="10" key="2">
    <citation type="submission" date="2015-08" db="UniProtKB">
        <authorList>
            <consortium name="WormBaseParasite"/>
        </authorList>
    </citation>
    <scope>IDENTIFICATION</scope>
</reference>
<dbReference type="GO" id="GO:0046982">
    <property type="term" value="F:protein heterodimerization activity"/>
    <property type="evidence" value="ECO:0007669"/>
    <property type="project" value="InterPro"/>
</dbReference>
<evidence type="ECO:0000313" key="9">
    <source>
        <dbReference type="Proteomes" id="UP000035680"/>
    </source>
</evidence>
<evidence type="ECO:0000256" key="4">
    <source>
        <dbReference type="ARBA" id="ARBA00023163"/>
    </source>
</evidence>
<reference evidence="9" key="1">
    <citation type="submission" date="2014-07" db="EMBL/GenBank/DDBJ databases">
        <authorList>
            <person name="Martin A.A"/>
            <person name="De Silva N."/>
        </authorList>
    </citation>
    <scope>NUCLEOTIDE SEQUENCE</scope>
</reference>
<proteinExistence type="inferred from homology"/>
<feature type="compositionally biased region" description="Basic and acidic residues" evidence="7">
    <location>
        <begin position="1"/>
        <end position="10"/>
    </location>
</feature>
<evidence type="ECO:0000256" key="3">
    <source>
        <dbReference type="ARBA" id="ARBA00023015"/>
    </source>
</evidence>
<feature type="region of interest" description="Disordered" evidence="7">
    <location>
        <begin position="1"/>
        <end position="92"/>
    </location>
</feature>
<evidence type="ECO:0000313" key="10">
    <source>
        <dbReference type="WBParaSite" id="SVE_1607500.1"/>
    </source>
</evidence>
<sequence length="345" mass="38557">MDDKDKHENLFGDISSSSSEDESDNGSEISRQIPYESTNMTEDDSNYPIDKEMLDKKAKINSMHVSSSAPNLEDMNSNSNSGFPPIKRTRLNSSKGDDIFEALGMLDDANSCEVFEKPPAFLNLDKTSKTSIMHKSATVGGNLGGLDILEELDDAGDSFRSTFLQTTFEGLIDDQKNANDNKEEKITNLNDSNEDSKFETTVPSEIDLDENIKNNDTSDDEEQEVKRNDEDEIIHLKTQLLVGNLDKEQLDRYEAYKRSCFPRSVIKRLIQEATKCTVNVNVVITIAGMAKVFVSELVEEALDIQEALGDTGEPLLPKHLELAYQTLQDQGKLFGCKGFRKNPFT</sequence>
<evidence type="ECO:0000256" key="1">
    <source>
        <dbReference type="ARBA" id="ARBA00004123"/>
    </source>
</evidence>
<keyword evidence="3" id="KW-0805">Transcription regulation</keyword>
<dbReference type="InterPro" id="IPR045127">
    <property type="entry name" value="TAF11-like"/>
</dbReference>
<dbReference type="InterPro" id="IPR009072">
    <property type="entry name" value="Histone-fold"/>
</dbReference>
<dbReference type="GO" id="GO:0005669">
    <property type="term" value="C:transcription factor TFIID complex"/>
    <property type="evidence" value="ECO:0007669"/>
    <property type="project" value="InterPro"/>
</dbReference>
<dbReference type="FunFam" id="1.10.20.10:FF:000061">
    <property type="entry name" value="TFIID subunit"/>
    <property type="match status" value="1"/>
</dbReference>
<dbReference type="InterPro" id="IPR006809">
    <property type="entry name" value="TAFII28_dom"/>
</dbReference>
<dbReference type="Pfam" id="PF04719">
    <property type="entry name" value="TAFII28"/>
    <property type="match status" value="1"/>
</dbReference>
<dbReference type="GO" id="GO:0016251">
    <property type="term" value="F:RNA polymerase II general transcription initiation factor activity"/>
    <property type="evidence" value="ECO:0007669"/>
    <property type="project" value="TreeGrafter"/>
</dbReference>
<dbReference type="SUPFAM" id="SSF47113">
    <property type="entry name" value="Histone-fold"/>
    <property type="match status" value="1"/>
</dbReference>
<dbReference type="Proteomes" id="UP000035680">
    <property type="component" value="Unassembled WGS sequence"/>
</dbReference>
<dbReference type="STRING" id="75913.A0A0K0FUR2"/>
<comment type="subcellular location">
    <subcellularLocation>
        <location evidence="1">Nucleus</location>
    </subcellularLocation>
</comment>
<feature type="compositionally biased region" description="Polar residues" evidence="7">
    <location>
        <begin position="63"/>
        <end position="82"/>
    </location>
</feature>
<keyword evidence="5" id="KW-0539">Nucleus</keyword>
<dbReference type="AlphaFoldDB" id="A0A0K0FUR2"/>
<evidence type="ECO:0000256" key="6">
    <source>
        <dbReference type="ARBA" id="ARBA00072882"/>
    </source>
</evidence>
<dbReference type="PANTHER" id="PTHR13218:SF8">
    <property type="entry name" value="TRANSCRIPTION INITIATION FACTOR TFIID SUBUNIT 11"/>
    <property type="match status" value="1"/>
</dbReference>
<feature type="domain" description="TAFII28-like protein" evidence="8">
    <location>
        <begin position="240"/>
        <end position="325"/>
    </location>
</feature>
<organism evidence="9 10">
    <name type="scientific">Strongyloides venezuelensis</name>
    <name type="common">Threadworm</name>
    <dbReference type="NCBI Taxonomy" id="75913"/>
    <lineage>
        <taxon>Eukaryota</taxon>
        <taxon>Metazoa</taxon>
        <taxon>Ecdysozoa</taxon>
        <taxon>Nematoda</taxon>
        <taxon>Chromadorea</taxon>
        <taxon>Rhabditida</taxon>
        <taxon>Tylenchina</taxon>
        <taxon>Panagrolaimomorpha</taxon>
        <taxon>Strongyloidoidea</taxon>
        <taxon>Strongyloididae</taxon>
        <taxon>Strongyloides</taxon>
    </lineage>
</organism>
<keyword evidence="4" id="KW-0804">Transcription</keyword>
<dbReference type="PANTHER" id="PTHR13218">
    <property type="entry name" value="TRANSCRIPTION INITIATION FACTOR TFIID SUBUNIT 11-RELATED"/>
    <property type="match status" value="1"/>
</dbReference>
<feature type="compositionally biased region" description="Basic and acidic residues" evidence="7">
    <location>
        <begin position="49"/>
        <end position="58"/>
    </location>
</feature>
<comment type="similarity">
    <text evidence="2">Belongs to the TAF11 family.</text>
</comment>
<evidence type="ECO:0000256" key="5">
    <source>
        <dbReference type="ARBA" id="ARBA00023242"/>
    </source>
</evidence>
<dbReference type="Gene3D" id="1.10.20.10">
    <property type="entry name" value="Histone, subunit A"/>
    <property type="match status" value="1"/>
</dbReference>
<evidence type="ECO:0000256" key="7">
    <source>
        <dbReference type="SAM" id="MobiDB-lite"/>
    </source>
</evidence>
<dbReference type="WBParaSite" id="SVE_1607500.1">
    <property type="protein sequence ID" value="SVE_1607500.1"/>
    <property type="gene ID" value="SVE_1607500"/>
</dbReference>
<dbReference type="GO" id="GO:0051123">
    <property type="term" value="P:RNA polymerase II preinitiation complex assembly"/>
    <property type="evidence" value="ECO:0007669"/>
    <property type="project" value="InterPro"/>
</dbReference>